<dbReference type="InterPro" id="IPR020186">
    <property type="entry name" value="Meiosis-expressed_gene_1"/>
</dbReference>
<evidence type="ECO:0000313" key="4">
    <source>
        <dbReference type="Proteomes" id="UP001165122"/>
    </source>
</evidence>
<feature type="compositionally biased region" description="Low complexity" evidence="2">
    <location>
        <begin position="1"/>
        <end position="20"/>
    </location>
</feature>
<dbReference type="AlphaFoldDB" id="A0A9W7C2T7"/>
<keyword evidence="4" id="KW-1185">Reference proteome</keyword>
<dbReference type="PANTHER" id="PTHR17008">
    <property type="entry name" value="MEIOSIS-EXPRESSED GENE 1 PROTEIN"/>
    <property type="match status" value="1"/>
</dbReference>
<dbReference type="Proteomes" id="UP001165122">
    <property type="component" value="Unassembled WGS sequence"/>
</dbReference>
<evidence type="ECO:0000256" key="2">
    <source>
        <dbReference type="SAM" id="MobiDB-lite"/>
    </source>
</evidence>
<feature type="compositionally biased region" description="Basic and acidic residues" evidence="2">
    <location>
        <begin position="52"/>
        <end position="66"/>
    </location>
</feature>
<evidence type="ECO:0000313" key="3">
    <source>
        <dbReference type="EMBL" id="GMI02192.1"/>
    </source>
</evidence>
<feature type="compositionally biased region" description="Polar residues" evidence="2">
    <location>
        <begin position="35"/>
        <end position="50"/>
    </location>
</feature>
<dbReference type="PANTHER" id="PTHR17008:SF1">
    <property type="entry name" value="MEIOSIS EXPRESSED GENE 1 PROTEIN HOMOLOG"/>
    <property type="match status" value="1"/>
</dbReference>
<gene>
    <name evidence="3" type="ORF">TrLO_g10081</name>
</gene>
<accession>A0A9W7C2T7</accession>
<evidence type="ECO:0000256" key="1">
    <source>
        <dbReference type="ARBA" id="ARBA00008514"/>
    </source>
</evidence>
<organism evidence="3 4">
    <name type="scientific">Triparma laevis f. longispina</name>
    <dbReference type="NCBI Taxonomy" id="1714387"/>
    <lineage>
        <taxon>Eukaryota</taxon>
        <taxon>Sar</taxon>
        <taxon>Stramenopiles</taxon>
        <taxon>Ochrophyta</taxon>
        <taxon>Bolidophyceae</taxon>
        <taxon>Parmales</taxon>
        <taxon>Triparmaceae</taxon>
        <taxon>Triparma</taxon>
    </lineage>
</organism>
<proteinExistence type="inferred from homology"/>
<dbReference type="Pfam" id="PF15163">
    <property type="entry name" value="Meiosis_expr"/>
    <property type="match status" value="1"/>
</dbReference>
<dbReference type="EMBL" id="BRXW01000040">
    <property type="protein sequence ID" value="GMI02192.1"/>
    <property type="molecule type" value="Genomic_DNA"/>
</dbReference>
<comment type="similarity">
    <text evidence="1">Belongs to the MEIG1 family.</text>
</comment>
<comment type="caution">
    <text evidence="3">The sequence shown here is derived from an EMBL/GenBank/DDBJ whole genome shotgun (WGS) entry which is preliminary data.</text>
</comment>
<dbReference type="GO" id="GO:0005634">
    <property type="term" value="C:nucleus"/>
    <property type="evidence" value="ECO:0007669"/>
    <property type="project" value="InterPro"/>
</dbReference>
<protein>
    <submittedName>
        <fullName evidence="3">Uncharacterized protein</fullName>
    </submittedName>
</protein>
<dbReference type="OrthoDB" id="10023051at2759"/>
<reference evidence="4" key="1">
    <citation type="journal article" date="2023" name="Commun. Biol.">
        <title>Genome analysis of Parmales, the sister group of diatoms, reveals the evolutionary specialization of diatoms from phago-mixotrophs to photoautotrophs.</title>
        <authorList>
            <person name="Ban H."/>
            <person name="Sato S."/>
            <person name="Yoshikawa S."/>
            <person name="Yamada K."/>
            <person name="Nakamura Y."/>
            <person name="Ichinomiya M."/>
            <person name="Sato N."/>
            <person name="Blanc-Mathieu R."/>
            <person name="Endo H."/>
            <person name="Kuwata A."/>
            <person name="Ogata H."/>
        </authorList>
    </citation>
    <scope>NUCLEOTIDE SEQUENCE [LARGE SCALE GENOMIC DNA]</scope>
    <source>
        <strain evidence="4">NIES 3700</strain>
    </source>
</reference>
<feature type="region of interest" description="Disordered" evidence="2">
    <location>
        <begin position="1"/>
        <end position="100"/>
    </location>
</feature>
<sequence length="175" mass="20040">MEISGSSLSVSSMSISGSSSTRAQPKSVRPKTKQPRSPMTQLQVGGSSAVRSEIKSMEVKDIRAESKSTSSLPPPSSSKSLRPETNPRKPTGIKRATSWSPAVEEQYRLQSAGWKNIEEYVREYDEPERWATNEFLKCLRIKKNGYFSYWREWRECEDKYLNRVKIYTYDDRGAK</sequence>
<name>A0A9W7C2T7_9STRA</name>